<protein>
    <submittedName>
        <fullName evidence="2">Uncharacterized protein</fullName>
    </submittedName>
</protein>
<comment type="caution">
    <text evidence="2">The sequence shown here is derived from an EMBL/GenBank/DDBJ whole genome shotgun (WGS) entry which is preliminary data.</text>
</comment>
<evidence type="ECO:0000256" key="1">
    <source>
        <dbReference type="SAM" id="MobiDB-lite"/>
    </source>
</evidence>
<gene>
    <name evidence="2" type="ORF">PCOR1329_LOCUS56183</name>
</gene>
<reference evidence="2" key="1">
    <citation type="submission" date="2023-10" db="EMBL/GenBank/DDBJ databases">
        <authorList>
            <person name="Chen Y."/>
            <person name="Shah S."/>
            <person name="Dougan E. K."/>
            <person name="Thang M."/>
            <person name="Chan C."/>
        </authorList>
    </citation>
    <scope>NUCLEOTIDE SEQUENCE [LARGE SCALE GENOMIC DNA]</scope>
</reference>
<dbReference type="EMBL" id="CAUYUJ010016908">
    <property type="protein sequence ID" value="CAK0869956.1"/>
    <property type="molecule type" value="Genomic_DNA"/>
</dbReference>
<dbReference type="Proteomes" id="UP001189429">
    <property type="component" value="Unassembled WGS sequence"/>
</dbReference>
<proteinExistence type="predicted"/>
<feature type="region of interest" description="Disordered" evidence="1">
    <location>
        <begin position="1"/>
        <end position="23"/>
    </location>
</feature>
<evidence type="ECO:0000313" key="2">
    <source>
        <dbReference type="EMBL" id="CAK0869956.1"/>
    </source>
</evidence>
<organism evidence="2 3">
    <name type="scientific">Prorocentrum cordatum</name>
    <dbReference type="NCBI Taxonomy" id="2364126"/>
    <lineage>
        <taxon>Eukaryota</taxon>
        <taxon>Sar</taxon>
        <taxon>Alveolata</taxon>
        <taxon>Dinophyceae</taxon>
        <taxon>Prorocentrales</taxon>
        <taxon>Prorocentraceae</taxon>
        <taxon>Prorocentrum</taxon>
    </lineage>
</organism>
<feature type="region of interest" description="Disordered" evidence="1">
    <location>
        <begin position="44"/>
        <end position="63"/>
    </location>
</feature>
<accession>A0ABN9VCP0</accession>
<keyword evidence="3" id="KW-1185">Reference proteome</keyword>
<name>A0ABN9VCP0_9DINO</name>
<evidence type="ECO:0000313" key="3">
    <source>
        <dbReference type="Proteomes" id="UP001189429"/>
    </source>
</evidence>
<sequence>MPRVKAAAELGRGEETTAQARSKNLRGPLKVHVYAMVCAPYSGTRGGDQRAARTPRRLPTRGQPGEVIAARRDPEAPSLYSVLEASQRGGARADGARGLAASLVTRRCLGDVGIEGCGGTAGARRGNIGSGLSHCSDR</sequence>